<dbReference type="OrthoDB" id="1492512at2"/>
<dbReference type="InterPro" id="IPR058053">
    <property type="entry name" value="RamC_C"/>
</dbReference>
<evidence type="ECO:0000256" key="5">
    <source>
        <dbReference type="ARBA" id="ARBA00022777"/>
    </source>
</evidence>
<keyword evidence="3" id="KW-0808">Transferase</keyword>
<dbReference type="Proteomes" id="UP000308697">
    <property type="component" value="Unassembled WGS sequence"/>
</dbReference>
<dbReference type="NCBIfam" id="NF038151">
    <property type="entry name" value="lanthi_synth_III"/>
    <property type="match status" value="1"/>
</dbReference>
<dbReference type="PANTHER" id="PTHR24363:SF0">
    <property type="entry name" value="SERINE_THREONINE KINASE LIKE DOMAIN CONTAINING 1"/>
    <property type="match status" value="1"/>
</dbReference>
<evidence type="ECO:0000256" key="8">
    <source>
        <dbReference type="ARBA" id="ARBA00048679"/>
    </source>
</evidence>
<dbReference type="PANTHER" id="PTHR24363">
    <property type="entry name" value="SERINE/THREONINE PROTEIN KINASE"/>
    <property type="match status" value="1"/>
</dbReference>
<dbReference type="Gene3D" id="3.30.200.20">
    <property type="entry name" value="Phosphorylase Kinase, domain 1"/>
    <property type="match status" value="1"/>
</dbReference>
<dbReference type="GO" id="GO:0004674">
    <property type="term" value="F:protein serine/threonine kinase activity"/>
    <property type="evidence" value="ECO:0007669"/>
    <property type="project" value="UniProtKB-KW"/>
</dbReference>
<dbReference type="Pfam" id="PF05147">
    <property type="entry name" value="LANC_like"/>
    <property type="match status" value="1"/>
</dbReference>
<dbReference type="InterPro" id="IPR007822">
    <property type="entry name" value="LANC-like"/>
</dbReference>
<dbReference type="InterPro" id="IPR057929">
    <property type="entry name" value="RamC_N"/>
</dbReference>
<keyword evidence="6" id="KW-0067">ATP-binding</keyword>
<dbReference type="InterPro" id="IPR011009">
    <property type="entry name" value="Kinase-like_dom_sf"/>
</dbReference>
<evidence type="ECO:0000313" key="12">
    <source>
        <dbReference type="Proteomes" id="UP000308697"/>
    </source>
</evidence>
<dbReference type="SUPFAM" id="SSF56112">
    <property type="entry name" value="Protein kinase-like (PK-like)"/>
    <property type="match status" value="1"/>
</dbReference>
<evidence type="ECO:0000259" key="10">
    <source>
        <dbReference type="PROSITE" id="PS50011"/>
    </source>
</evidence>
<name>A0A4U0NWR4_9ACTN</name>
<keyword evidence="2" id="KW-0723">Serine/threonine-protein kinase</keyword>
<evidence type="ECO:0000256" key="9">
    <source>
        <dbReference type="SAM" id="MobiDB-lite"/>
    </source>
</evidence>
<evidence type="ECO:0000256" key="1">
    <source>
        <dbReference type="ARBA" id="ARBA00012513"/>
    </source>
</evidence>
<comment type="catalytic activity">
    <reaction evidence="7">
        <text>L-threonyl-[protein] + ATP = O-phospho-L-threonyl-[protein] + ADP + H(+)</text>
        <dbReference type="Rhea" id="RHEA:46608"/>
        <dbReference type="Rhea" id="RHEA-COMP:11060"/>
        <dbReference type="Rhea" id="RHEA-COMP:11605"/>
        <dbReference type="ChEBI" id="CHEBI:15378"/>
        <dbReference type="ChEBI" id="CHEBI:30013"/>
        <dbReference type="ChEBI" id="CHEBI:30616"/>
        <dbReference type="ChEBI" id="CHEBI:61977"/>
        <dbReference type="ChEBI" id="CHEBI:456216"/>
        <dbReference type="EC" id="2.7.11.1"/>
    </reaction>
</comment>
<keyword evidence="5" id="KW-0418">Kinase</keyword>
<dbReference type="SUPFAM" id="SSF158745">
    <property type="entry name" value="LanC-like"/>
    <property type="match status" value="1"/>
</dbReference>
<comment type="catalytic activity">
    <reaction evidence="8">
        <text>L-seryl-[protein] + ATP = O-phospho-L-seryl-[protein] + ADP + H(+)</text>
        <dbReference type="Rhea" id="RHEA:17989"/>
        <dbReference type="Rhea" id="RHEA-COMP:9863"/>
        <dbReference type="Rhea" id="RHEA-COMP:11604"/>
        <dbReference type="ChEBI" id="CHEBI:15378"/>
        <dbReference type="ChEBI" id="CHEBI:29999"/>
        <dbReference type="ChEBI" id="CHEBI:30616"/>
        <dbReference type="ChEBI" id="CHEBI:83421"/>
        <dbReference type="ChEBI" id="CHEBI:456216"/>
        <dbReference type="EC" id="2.7.11.1"/>
    </reaction>
</comment>
<evidence type="ECO:0000256" key="3">
    <source>
        <dbReference type="ARBA" id="ARBA00022679"/>
    </source>
</evidence>
<feature type="domain" description="Protein kinase" evidence="10">
    <location>
        <begin position="230"/>
        <end position="577"/>
    </location>
</feature>
<dbReference type="Pfam" id="PF25816">
    <property type="entry name" value="RamC_N"/>
    <property type="match status" value="1"/>
</dbReference>
<dbReference type="SMART" id="SM00220">
    <property type="entry name" value="S_TKc"/>
    <property type="match status" value="1"/>
</dbReference>
<dbReference type="AlphaFoldDB" id="A0A4U0NWR4"/>
<dbReference type="EC" id="2.7.11.1" evidence="1"/>
<dbReference type="GO" id="GO:0031179">
    <property type="term" value="P:peptide modification"/>
    <property type="evidence" value="ECO:0007669"/>
    <property type="project" value="InterPro"/>
</dbReference>
<dbReference type="SMART" id="SM01260">
    <property type="entry name" value="LANC_like"/>
    <property type="match status" value="1"/>
</dbReference>
<dbReference type="InterPro" id="IPR053524">
    <property type="entry name" value="Aerial_hyphae_peptide-synth"/>
</dbReference>
<dbReference type="RefSeq" id="WP_136738042.1">
    <property type="nucleotide sequence ID" value="NZ_SUMB01000001.1"/>
</dbReference>
<reference evidence="11 12" key="1">
    <citation type="submission" date="2019-04" db="EMBL/GenBank/DDBJ databases">
        <title>Streptomyces piniterrae sp. nov., a heliquinomycin-producing actinomycete isolated from rhizosphere soil of Pinus yunnanensis.</title>
        <authorList>
            <person name="Zhuang X."/>
            <person name="Zhao J."/>
        </authorList>
    </citation>
    <scope>NUCLEOTIDE SEQUENCE [LARGE SCALE GENOMIC DNA]</scope>
    <source>
        <strain evidence="12">jys28</strain>
    </source>
</reference>
<protein>
    <recommendedName>
        <fullName evidence="1">non-specific serine/threonine protein kinase</fullName>
        <ecNumber evidence="1">2.7.11.1</ecNumber>
    </recommendedName>
</protein>
<evidence type="ECO:0000256" key="2">
    <source>
        <dbReference type="ARBA" id="ARBA00022527"/>
    </source>
</evidence>
<dbReference type="PROSITE" id="PS50011">
    <property type="entry name" value="PROTEIN_KINASE_DOM"/>
    <property type="match status" value="1"/>
</dbReference>
<dbReference type="Gene3D" id="1.10.510.10">
    <property type="entry name" value="Transferase(Phosphotransferase) domain 1"/>
    <property type="match status" value="1"/>
</dbReference>
<evidence type="ECO:0000256" key="4">
    <source>
        <dbReference type="ARBA" id="ARBA00022741"/>
    </source>
</evidence>
<keyword evidence="4" id="KW-0547">Nucleotide-binding</keyword>
<dbReference type="GO" id="GO:0005524">
    <property type="term" value="F:ATP binding"/>
    <property type="evidence" value="ECO:0007669"/>
    <property type="project" value="UniProtKB-KW"/>
</dbReference>
<gene>
    <name evidence="11" type="ORF">FCH28_02855</name>
</gene>
<sequence>MNKGYAVFCDADRQFYDAPHRLSTDAQGRGAQYPILSRELPAGWQRHRSGDWLAFRPLDRELPRQGWKIHVSACLDNAERVLTTVWEYCVPRSVAFKCMPSRYLLHIRNAKYTDRGASGKFITIYPADEEQCRVIAEELDALLAGEPGPYILSDLRWGAGPVYVRYGSFTERHCYDDKGELCPAVEDDRGRLVPDRREPAFRVPEWVSLPEFLKPHLEARSATTVADLPYAIERALHFSNGGGVYVGRDLRTQRQVVLKEARPYAGLAADEADAVARLARERDALRRLSGLGVAPEVVDWFTLGEHTFLVLEYVEGRPLNSFFAHRHPLIESDPSPQRLAEYTRWALRIHRLVEEAVEAIHARGVVFNDLHLFNIMLSEDESSVVLLDFEAASVDDPGSRQVIANPGFVAPADRRGPDVDRYALACLRLALFLPLTSLFAVDRAKARHLAQIAAEQFPVPVEFLDAAVEEILRGYRSPGGAAGPEAPSRSVTRPETRSVVRSVAGTVVPSVTESAGGSVSGSAPEAVQRSSDDGRGGGGRRADAYLPVSLADWPRSRDSAVRAVLASATPEREDRYFPGDIGQFAITGGGTCFAYGAAGVLYALDATGAERCPQAEEWLLQRTKAPASGSPVGFYDGLSGVAWVLDRLGHRARALDLVDLVTAQNWQDIGPDLHGGLAGVGLALDELAESTGASGLREQALRCAELVAHRLGRAVAGDEPAGPARRAGLLHGDSGAALLFLRLYERTRDGALLDLAGDALRHELTRCVRSAGGTLQVNEGWRTMPYLGAGSVGIGMVLDDYLAHRHDDGFAAARGEIVQAAQAKFYAQPGLFRGAAGMVLYLSRTTAPGPGTSAADLRRQIDSLSWGAVPYQGHLAFAGEQMMRLSMDLSTGTAGCLLALGSALHEKPVHLPFLPPLQRP</sequence>
<comment type="caution">
    <text evidence="11">The sequence shown here is derived from an EMBL/GenBank/DDBJ whole genome shotgun (WGS) entry which is preliminary data.</text>
</comment>
<accession>A0A4U0NWR4</accession>
<feature type="region of interest" description="Disordered" evidence="9">
    <location>
        <begin position="477"/>
        <end position="497"/>
    </location>
</feature>
<dbReference type="CDD" id="cd04791">
    <property type="entry name" value="LanC_SerThrkinase"/>
    <property type="match status" value="1"/>
</dbReference>
<feature type="compositionally biased region" description="Polar residues" evidence="9">
    <location>
        <begin position="511"/>
        <end position="521"/>
    </location>
</feature>
<evidence type="ECO:0000313" key="11">
    <source>
        <dbReference type="EMBL" id="TJZ59090.1"/>
    </source>
</evidence>
<dbReference type="Gene3D" id="1.50.10.20">
    <property type="match status" value="1"/>
</dbReference>
<keyword evidence="12" id="KW-1185">Reference proteome</keyword>
<organism evidence="11 12">
    <name type="scientific">Streptomyces piniterrae</name>
    <dbReference type="NCBI Taxonomy" id="2571125"/>
    <lineage>
        <taxon>Bacteria</taxon>
        <taxon>Bacillati</taxon>
        <taxon>Actinomycetota</taxon>
        <taxon>Actinomycetes</taxon>
        <taxon>Kitasatosporales</taxon>
        <taxon>Streptomycetaceae</taxon>
        <taxon>Streptomyces</taxon>
    </lineage>
</organism>
<dbReference type="EMBL" id="SUMB01000001">
    <property type="protein sequence ID" value="TJZ59090.1"/>
    <property type="molecule type" value="Genomic_DNA"/>
</dbReference>
<feature type="region of interest" description="Disordered" evidence="9">
    <location>
        <begin position="511"/>
        <end position="541"/>
    </location>
</feature>
<proteinExistence type="predicted"/>
<feature type="compositionally biased region" description="Basic and acidic residues" evidence="9">
    <location>
        <begin position="530"/>
        <end position="541"/>
    </location>
</feature>
<dbReference type="InterPro" id="IPR000719">
    <property type="entry name" value="Prot_kinase_dom"/>
</dbReference>
<dbReference type="Pfam" id="PF00069">
    <property type="entry name" value="Pkinase"/>
    <property type="match status" value="1"/>
</dbReference>
<evidence type="ECO:0000256" key="7">
    <source>
        <dbReference type="ARBA" id="ARBA00047899"/>
    </source>
</evidence>
<evidence type="ECO:0000256" key="6">
    <source>
        <dbReference type="ARBA" id="ARBA00022840"/>
    </source>
</evidence>